<sequence length="128" mass="13378">MAVLAMTGLSGPATATTATAAAWECPGGYVCFYGSQNGVDKICQTAVSGAFTCNGVRSLFNNGFAAPGLDHVDLYGPSGYYFGCFHYGWAEGRYNVATGLSINIARVQWRGECPAAATEADSRLTQVS</sequence>
<evidence type="ECO:0000313" key="2">
    <source>
        <dbReference type="EMBL" id="AQZ63975.1"/>
    </source>
</evidence>
<organism evidence="2 3">
    <name type="scientific">[Actinomadura] parvosata subsp. kistnae</name>
    <dbReference type="NCBI Taxonomy" id="1909395"/>
    <lineage>
        <taxon>Bacteria</taxon>
        <taxon>Bacillati</taxon>
        <taxon>Actinomycetota</taxon>
        <taxon>Actinomycetes</taxon>
        <taxon>Streptosporangiales</taxon>
        <taxon>Streptosporangiaceae</taxon>
        <taxon>Nonomuraea</taxon>
    </lineage>
</organism>
<dbReference type="AlphaFoldDB" id="A0A1V0A185"/>
<dbReference type="Proteomes" id="UP000190797">
    <property type="component" value="Chromosome"/>
</dbReference>
<dbReference type="STRING" id="1909395.BKM31_23165"/>
<evidence type="ECO:0000256" key="1">
    <source>
        <dbReference type="SAM" id="SignalP"/>
    </source>
</evidence>
<keyword evidence="3" id="KW-1185">Reference proteome</keyword>
<evidence type="ECO:0000313" key="3">
    <source>
        <dbReference type="Proteomes" id="UP000190797"/>
    </source>
</evidence>
<proteinExistence type="predicted"/>
<feature type="signal peptide" evidence="1">
    <location>
        <begin position="1"/>
        <end position="15"/>
    </location>
</feature>
<dbReference type="EMBL" id="CP017717">
    <property type="protein sequence ID" value="AQZ63975.1"/>
    <property type="molecule type" value="Genomic_DNA"/>
</dbReference>
<name>A0A1V0A185_9ACTN</name>
<feature type="chain" id="PRO_5039332608" description="Peptidase inhibitor family I36" evidence="1">
    <location>
        <begin position="16"/>
        <end position="128"/>
    </location>
</feature>
<reference evidence="3" key="1">
    <citation type="journal article" date="2017" name="Med. Chem. Commun.">
        <title>Nonomuraea sp. ATCC 55076 harbours the largest actinomycete chromosome to date and the kistamicin biosynthetic gene cluster.</title>
        <authorList>
            <person name="Nazari B."/>
            <person name="Forneris C.C."/>
            <person name="Gibson M.I."/>
            <person name="Moon K."/>
            <person name="Schramma K.R."/>
            <person name="Seyedsayamdost M.R."/>
        </authorList>
    </citation>
    <scope>NUCLEOTIDE SEQUENCE [LARGE SCALE GENOMIC DNA]</scope>
    <source>
        <strain evidence="3">ATCC 55076</strain>
    </source>
</reference>
<gene>
    <name evidence="2" type="ORF">BKM31_23165</name>
</gene>
<keyword evidence="1" id="KW-0732">Signal</keyword>
<dbReference type="Pfam" id="PF03995">
    <property type="entry name" value="Inhibitor_I36"/>
    <property type="match status" value="1"/>
</dbReference>
<evidence type="ECO:0008006" key="4">
    <source>
        <dbReference type="Google" id="ProtNLM"/>
    </source>
</evidence>
<protein>
    <recommendedName>
        <fullName evidence="4">Peptidase inhibitor family I36</fullName>
    </recommendedName>
</protein>
<dbReference type="KEGG" id="noa:BKM31_23165"/>
<accession>A0A1V0A185</accession>